<evidence type="ECO:0000313" key="2">
    <source>
        <dbReference type="EMBL" id="URW74431.1"/>
    </source>
</evidence>
<dbReference type="Proteomes" id="UP001055580">
    <property type="component" value="Chromosome"/>
</dbReference>
<protein>
    <recommendedName>
        <fullName evidence="4">TonB C-terminal domain-containing protein</fullName>
    </recommendedName>
</protein>
<keyword evidence="1" id="KW-0732">Signal</keyword>
<dbReference type="RefSeq" id="WP_250748469.1">
    <property type="nucleotide sequence ID" value="NZ_CP098401.1"/>
</dbReference>
<evidence type="ECO:0000313" key="3">
    <source>
        <dbReference type="Proteomes" id="UP001055580"/>
    </source>
</evidence>
<proteinExistence type="predicted"/>
<gene>
    <name evidence="2" type="ORF">M9980_07490</name>
</gene>
<name>A0ABY4TRR6_9SPHN</name>
<organism evidence="2 3">
    <name type="scientific">Sphingomonas donggukensis</name>
    <dbReference type="NCBI Taxonomy" id="2949093"/>
    <lineage>
        <taxon>Bacteria</taxon>
        <taxon>Pseudomonadati</taxon>
        <taxon>Pseudomonadota</taxon>
        <taxon>Alphaproteobacteria</taxon>
        <taxon>Sphingomonadales</taxon>
        <taxon>Sphingomonadaceae</taxon>
        <taxon>Sphingomonas</taxon>
    </lineage>
</organism>
<keyword evidence="3" id="KW-1185">Reference proteome</keyword>
<sequence>MMLIAALLLGVQTAPPPVVATDAPPPLAALPSLPPLPWKTAPAVTPDMGDFIADEVRAGRCTLPTGALRMEFAVLVRSDGGVRSVVPRAIACPNVEQYGAGLVTSFARNNLRLPAAGWYHADLTIAWSR</sequence>
<dbReference type="EMBL" id="CP098401">
    <property type="protein sequence ID" value="URW74431.1"/>
    <property type="molecule type" value="Genomic_DNA"/>
</dbReference>
<evidence type="ECO:0008006" key="4">
    <source>
        <dbReference type="Google" id="ProtNLM"/>
    </source>
</evidence>
<feature type="signal peptide" evidence="1">
    <location>
        <begin position="1"/>
        <end position="20"/>
    </location>
</feature>
<reference evidence="2" key="1">
    <citation type="submission" date="2022-05" db="EMBL/GenBank/DDBJ databases">
        <title>Sphingomonas sp. strain RMG20 Genome sequencing and assembly.</title>
        <authorList>
            <person name="Kim I."/>
        </authorList>
    </citation>
    <scope>NUCLEOTIDE SEQUENCE</scope>
    <source>
        <strain evidence="2">RMG20</strain>
    </source>
</reference>
<feature type="chain" id="PRO_5045818111" description="TonB C-terminal domain-containing protein" evidence="1">
    <location>
        <begin position="21"/>
        <end position="129"/>
    </location>
</feature>
<evidence type="ECO:0000256" key="1">
    <source>
        <dbReference type="SAM" id="SignalP"/>
    </source>
</evidence>
<accession>A0ABY4TRR6</accession>